<dbReference type="AlphaFoldDB" id="A0AAE0Y2X4"/>
<evidence type="ECO:0000313" key="2">
    <source>
        <dbReference type="EMBL" id="KAK3729986.1"/>
    </source>
</evidence>
<sequence length="157" mass="17221">MATRRATPALLSGYKWFEGSDVPTSGSLKWFCGETSLNYPTPQCVCLCVCVCVLGLCSSGLYQHMISWDKMDARPGIATNNLFHRELPSSPPTSERELPSSPPTSERELVARPGVCSGCRDWGGGGMGKNDQLMLYTLRRLGWRGYGEERSADALHS</sequence>
<organism evidence="2 3">
    <name type="scientific">Elysia crispata</name>
    <name type="common">lettuce slug</name>
    <dbReference type="NCBI Taxonomy" id="231223"/>
    <lineage>
        <taxon>Eukaryota</taxon>
        <taxon>Metazoa</taxon>
        <taxon>Spiralia</taxon>
        <taxon>Lophotrochozoa</taxon>
        <taxon>Mollusca</taxon>
        <taxon>Gastropoda</taxon>
        <taxon>Heterobranchia</taxon>
        <taxon>Euthyneura</taxon>
        <taxon>Panpulmonata</taxon>
        <taxon>Sacoglossa</taxon>
        <taxon>Placobranchoidea</taxon>
        <taxon>Plakobranchidae</taxon>
        <taxon>Elysia</taxon>
    </lineage>
</organism>
<gene>
    <name evidence="2" type="ORF">RRG08_051956</name>
</gene>
<feature type="region of interest" description="Disordered" evidence="1">
    <location>
        <begin position="84"/>
        <end position="108"/>
    </location>
</feature>
<accession>A0AAE0Y2X4</accession>
<dbReference type="EMBL" id="JAWDGP010007099">
    <property type="protein sequence ID" value="KAK3729986.1"/>
    <property type="molecule type" value="Genomic_DNA"/>
</dbReference>
<comment type="caution">
    <text evidence="2">The sequence shown here is derived from an EMBL/GenBank/DDBJ whole genome shotgun (WGS) entry which is preliminary data.</text>
</comment>
<proteinExistence type="predicted"/>
<evidence type="ECO:0000313" key="3">
    <source>
        <dbReference type="Proteomes" id="UP001283361"/>
    </source>
</evidence>
<dbReference type="Proteomes" id="UP001283361">
    <property type="component" value="Unassembled WGS sequence"/>
</dbReference>
<name>A0AAE0Y2X4_9GAST</name>
<protein>
    <submittedName>
        <fullName evidence="2">Uncharacterized protein</fullName>
    </submittedName>
</protein>
<evidence type="ECO:0000256" key="1">
    <source>
        <dbReference type="SAM" id="MobiDB-lite"/>
    </source>
</evidence>
<reference evidence="2" key="1">
    <citation type="journal article" date="2023" name="G3 (Bethesda)">
        <title>A reference genome for the long-term kleptoplast-retaining sea slug Elysia crispata morphotype clarki.</title>
        <authorList>
            <person name="Eastman K.E."/>
            <person name="Pendleton A.L."/>
            <person name="Shaikh M.A."/>
            <person name="Suttiyut T."/>
            <person name="Ogas R."/>
            <person name="Tomko P."/>
            <person name="Gavelis G."/>
            <person name="Widhalm J.R."/>
            <person name="Wisecaver J.H."/>
        </authorList>
    </citation>
    <scope>NUCLEOTIDE SEQUENCE</scope>
    <source>
        <strain evidence="2">ECLA1</strain>
    </source>
</reference>
<keyword evidence="3" id="KW-1185">Reference proteome</keyword>